<comment type="caution">
    <text evidence="4">Lacks conserved residue(s) required for the propagation of feature annotation.</text>
</comment>
<evidence type="ECO:0000313" key="8">
    <source>
        <dbReference type="Proteomes" id="UP001315967"/>
    </source>
</evidence>
<comment type="subunit">
    <text evidence="4">Homodimer.</text>
</comment>
<dbReference type="InterPro" id="IPR020094">
    <property type="entry name" value="TruA/RsuA/RluB/E/F_N"/>
</dbReference>
<comment type="function">
    <text evidence="4">Formation of pseudouridine at positions 38, 39 and 40 in the anticodon stem and loop of transfer RNAs.</text>
</comment>
<evidence type="ECO:0000256" key="5">
    <source>
        <dbReference type="RuleBase" id="RU003792"/>
    </source>
</evidence>
<dbReference type="RefSeq" id="WP_313792342.1">
    <property type="nucleotide sequence ID" value="NZ_CP102453.1"/>
</dbReference>
<accession>A0ABY5P2X3</accession>
<keyword evidence="8" id="KW-1185">Reference proteome</keyword>
<sequence length="257" mass="29458">MPRFAAKIEYDGTQYVGYQVQPNGWTIQAAIEAALVKMAKLPKGEHIPTSCSGRTDSGVHALGQVIHFDYPAPIKADNIRRAMNSLLDPSIRFLEVVEVDEDFHARYSAIAKEYIYRVDTQQYPDPFKRLYTLHHPYRYNLDNMSLALQAVIGEHDFTSFCSTKTDKEDKVRTIYQAEIIENKAESELQFRFYGNGFLYNMIRILVGTTLQIGDGLKKANELQRLLDTKNRKEAGPTAPPQGLYLHYVEYLNNPFRI</sequence>
<dbReference type="Proteomes" id="UP001315967">
    <property type="component" value="Chromosome"/>
</dbReference>
<dbReference type="EMBL" id="CP102453">
    <property type="protein sequence ID" value="UUX32840.1"/>
    <property type="molecule type" value="Genomic_DNA"/>
</dbReference>
<evidence type="ECO:0000256" key="2">
    <source>
        <dbReference type="ARBA" id="ARBA00022694"/>
    </source>
</evidence>
<keyword evidence="3 4" id="KW-0413">Isomerase</keyword>
<dbReference type="InterPro" id="IPR020103">
    <property type="entry name" value="PsdUridine_synth_cat_dom_sf"/>
</dbReference>
<name>A0ABY5P2X3_9LACT</name>
<comment type="similarity">
    <text evidence="1 4 5">Belongs to the tRNA pseudouridine synthase TruA family.</text>
</comment>
<reference evidence="7 8" key="1">
    <citation type="submission" date="2022-08" db="EMBL/GenBank/DDBJ databases">
        <title>Aerococcaceae sp. nov isolated from spoiled eye mask.</title>
        <authorList>
            <person name="Zhou G."/>
            <person name="Xie X.-B."/>
            <person name="Shi Q.-S."/>
            <person name="Wang Y.-S."/>
            <person name="Wen X."/>
            <person name="Peng H."/>
            <person name="Yang X.-J."/>
            <person name="Tao H.-B."/>
            <person name="Huang X.-M."/>
        </authorList>
    </citation>
    <scope>NUCLEOTIDE SEQUENCE [LARGE SCALE GENOMIC DNA]</scope>
    <source>
        <strain evidence="8">DM20194951</strain>
    </source>
</reference>
<evidence type="ECO:0000313" key="7">
    <source>
        <dbReference type="EMBL" id="UUX32840.1"/>
    </source>
</evidence>
<proteinExistence type="inferred from homology"/>
<feature type="active site" description="Nucleophile" evidence="4">
    <location>
        <position position="56"/>
    </location>
</feature>
<evidence type="ECO:0000259" key="6">
    <source>
        <dbReference type="Pfam" id="PF01416"/>
    </source>
</evidence>
<comment type="catalytic activity">
    <reaction evidence="4 5">
        <text>uridine(38/39/40) in tRNA = pseudouridine(38/39/40) in tRNA</text>
        <dbReference type="Rhea" id="RHEA:22376"/>
        <dbReference type="Rhea" id="RHEA-COMP:10085"/>
        <dbReference type="Rhea" id="RHEA-COMP:10087"/>
        <dbReference type="ChEBI" id="CHEBI:65314"/>
        <dbReference type="ChEBI" id="CHEBI:65315"/>
        <dbReference type="EC" id="5.4.99.12"/>
    </reaction>
</comment>
<dbReference type="InterPro" id="IPR001406">
    <property type="entry name" value="PsdUridine_synth_TruA"/>
</dbReference>
<evidence type="ECO:0000256" key="1">
    <source>
        <dbReference type="ARBA" id="ARBA00009375"/>
    </source>
</evidence>
<keyword evidence="2 4" id="KW-0819">tRNA processing</keyword>
<feature type="domain" description="Pseudouridine synthase I TruA alpha/beta" evidence="6">
    <location>
        <begin position="8"/>
        <end position="108"/>
    </location>
</feature>
<organism evidence="7 8">
    <name type="scientific">Fundicoccus culcitae</name>
    <dbReference type="NCBI Taxonomy" id="2969821"/>
    <lineage>
        <taxon>Bacteria</taxon>
        <taxon>Bacillati</taxon>
        <taxon>Bacillota</taxon>
        <taxon>Bacilli</taxon>
        <taxon>Lactobacillales</taxon>
        <taxon>Aerococcaceae</taxon>
        <taxon>Fundicoccus</taxon>
    </lineage>
</organism>
<dbReference type="InterPro" id="IPR020097">
    <property type="entry name" value="PsdUridine_synth_TruA_a/b_dom"/>
</dbReference>
<feature type="domain" description="Pseudouridine synthase I TruA alpha/beta" evidence="6">
    <location>
        <begin position="147"/>
        <end position="250"/>
    </location>
</feature>
<dbReference type="GO" id="GO:0160147">
    <property type="term" value="F:tRNA pseudouridine(38-40) synthase activity"/>
    <property type="evidence" value="ECO:0007669"/>
    <property type="project" value="UniProtKB-EC"/>
</dbReference>
<gene>
    <name evidence="4 7" type="primary">truA</name>
    <name evidence="7" type="ORF">NRE15_07880</name>
</gene>
<dbReference type="PIRSF" id="PIRSF001430">
    <property type="entry name" value="tRNA_psdUrid_synth"/>
    <property type="match status" value="1"/>
</dbReference>
<dbReference type="Gene3D" id="3.30.70.580">
    <property type="entry name" value="Pseudouridine synthase I, catalytic domain, N-terminal subdomain"/>
    <property type="match status" value="1"/>
</dbReference>
<feature type="binding site" evidence="4">
    <location>
        <position position="114"/>
    </location>
    <ligand>
        <name>substrate</name>
    </ligand>
</feature>
<dbReference type="InterPro" id="IPR020095">
    <property type="entry name" value="PsdUridine_synth_TruA_C"/>
</dbReference>
<dbReference type="PANTHER" id="PTHR11142">
    <property type="entry name" value="PSEUDOURIDYLATE SYNTHASE"/>
    <property type="match status" value="1"/>
</dbReference>
<evidence type="ECO:0000256" key="3">
    <source>
        <dbReference type="ARBA" id="ARBA00023235"/>
    </source>
</evidence>
<dbReference type="HAMAP" id="MF_00171">
    <property type="entry name" value="TruA"/>
    <property type="match status" value="1"/>
</dbReference>
<dbReference type="EC" id="5.4.99.12" evidence="4"/>
<dbReference type="Gene3D" id="3.30.70.660">
    <property type="entry name" value="Pseudouridine synthase I, catalytic domain, C-terminal subdomain"/>
    <property type="match status" value="1"/>
</dbReference>
<evidence type="ECO:0000256" key="4">
    <source>
        <dbReference type="HAMAP-Rule" id="MF_00171"/>
    </source>
</evidence>
<dbReference type="CDD" id="cd02570">
    <property type="entry name" value="PseudoU_synth_EcTruA"/>
    <property type="match status" value="1"/>
</dbReference>
<dbReference type="SUPFAM" id="SSF55120">
    <property type="entry name" value="Pseudouridine synthase"/>
    <property type="match status" value="1"/>
</dbReference>
<protein>
    <recommendedName>
        <fullName evidence="4">tRNA pseudouridine synthase A</fullName>
        <ecNumber evidence="4">5.4.99.12</ecNumber>
    </recommendedName>
    <alternativeName>
        <fullName evidence="4">tRNA pseudouridine(38-40) synthase</fullName>
    </alternativeName>
    <alternativeName>
        <fullName evidence="4">tRNA pseudouridylate synthase I</fullName>
    </alternativeName>
    <alternativeName>
        <fullName evidence="4">tRNA-uridine isomerase I</fullName>
    </alternativeName>
</protein>
<dbReference type="NCBIfam" id="TIGR00071">
    <property type="entry name" value="hisT_truA"/>
    <property type="match status" value="1"/>
</dbReference>
<dbReference type="Pfam" id="PF01416">
    <property type="entry name" value="PseudoU_synth_1"/>
    <property type="match status" value="2"/>
</dbReference>
<dbReference type="PANTHER" id="PTHR11142:SF0">
    <property type="entry name" value="TRNA PSEUDOURIDINE SYNTHASE-LIKE 1"/>
    <property type="match status" value="1"/>
</dbReference>